<evidence type="ECO:0000313" key="1">
    <source>
        <dbReference type="EMBL" id="KAF2464292.1"/>
    </source>
</evidence>
<protein>
    <submittedName>
        <fullName evidence="1">Uncharacterized protein</fullName>
    </submittedName>
</protein>
<keyword evidence="2" id="KW-1185">Reference proteome</keyword>
<dbReference type="Proteomes" id="UP000799755">
    <property type="component" value="Unassembled WGS sequence"/>
</dbReference>
<evidence type="ECO:0000313" key="2">
    <source>
        <dbReference type="Proteomes" id="UP000799755"/>
    </source>
</evidence>
<proteinExistence type="predicted"/>
<dbReference type="EMBL" id="MU003538">
    <property type="protein sequence ID" value="KAF2464292.1"/>
    <property type="molecule type" value="Genomic_DNA"/>
</dbReference>
<gene>
    <name evidence="1" type="ORF">BDR25DRAFT_319349</name>
</gene>
<sequence>MSLPQRYRITANTIPAVAIADAFALSGTSVEHKSCIRCGENEKLWHRLQWLDCPRKCVLCGRAEHRGDFCFRMPNFFPGVFTRAWFAEHAALGGWLPWENEGYEFYILVRDEALRQLEYAPSTKTKLANAIAEAEKARVEKMEGKTKKMKIALQKQLNQVRVRDQDEEKA</sequence>
<organism evidence="1 2">
    <name type="scientific">Lindgomyces ingoldianus</name>
    <dbReference type="NCBI Taxonomy" id="673940"/>
    <lineage>
        <taxon>Eukaryota</taxon>
        <taxon>Fungi</taxon>
        <taxon>Dikarya</taxon>
        <taxon>Ascomycota</taxon>
        <taxon>Pezizomycotina</taxon>
        <taxon>Dothideomycetes</taxon>
        <taxon>Pleosporomycetidae</taxon>
        <taxon>Pleosporales</taxon>
        <taxon>Lindgomycetaceae</taxon>
        <taxon>Lindgomyces</taxon>
    </lineage>
</organism>
<comment type="caution">
    <text evidence="1">The sequence shown here is derived from an EMBL/GenBank/DDBJ whole genome shotgun (WGS) entry which is preliminary data.</text>
</comment>
<accession>A0ACB6QD40</accession>
<name>A0ACB6QD40_9PLEO</name>
<reference evidence="1" key="1">
    <citation type="journal article" date="2020" name="Stud. Mycol.">
        <title>101 Dothideomycetes genomes: a test case for predicting lifestyles and emergence of pathogens.</title>
        <authorList>
            <person name="Haridas S."/>
            <person name="Albert R."/>
            <person name="Binder M."/>
            <person name="Bloem J."/>
            <person name="Labutti K."/>
            <person name="Salamov A."/>
            <person name="Andreopoulos B."/>
            <person name="Baker S."/>
            <person name="Barry K."/>
            <person name="Bills G."/>
            <person name="Bluhm B."/>
            <person name="Cannon C."/>
            <person name="Castanera R."/>
            <person name="Culley D."/>
            <person name="Daum C."/>
            <person name="Ezra D."/>
            <person name="Gonzalez J."/>
            <person name="Henrissat B."/>
            <person name="Kuo A."/>
            <person name="Liang C."/>
            <person name="Lipzen A."/>
            <person name="Lutzoni F."/>
            <person name="Magnuson J."/>
            <person name="Mondo S."/>
            <person name="Nolan M."/>
            <person name="Ohm R."/>
            <person name="Pangilinan J."/>
            <person name="Park H.-J."/>
            <person name="Ramirez L."/>
            <person name="Alfaro M."/>
            <person name="Sun H."/>
            <person name="Tritt A."/>
            <person name="Yoshinaga Y."/>
            <person name="Zwiers L.-H."/>
            <person name="Turgeon B."/>
            <person name="Goodwin S."/>
            <person name="Spatafora J."/>
            <person name="Crous P."/>
            <person name="Grigoriev I."/>
        </authorList>
    </citation>
    <scope>NUCLEOTIDE SEQUENCE</scope>
    <source>
        <strain evidence="1">ATCC 200398</strain>
    </source>
</reference>